<dbReference type="SUPFAM" id="SSF48498">
    <property type="entry name" value="Tetracyclin repressor-like, C-terminal domain"/>
    <property type="match status" value="1"/>
</dbReference>
<dbReference type="PANTHER" id="PTHR43479:SF20">
    <property type="entry name" value="HTH TETR-TYPE DOMAIN-CONTAINING PROTEIN"/>
    <property type="match status" value="1"/>
</dbReference>
<dbReference type="SUPFAM" id="SSF46689">
    <property type="entry name" value="Homeodomain-like"/>
    <property type="match status" value="1"/>
</dbReference>
<dbReference type="InterPro" id="IPR009057">
    <property type="entry name" value="Homeodomain-like_sf"/>
</dbReference>
<dbReference type="InterPro" id="IPR001647">
    <property type="entry name" value="HTH_TetR"/>
</dbReference>
<reference evidence="6 7" key="1">
    <citation type="submission" date="2016-03" db="EMBL/GenBank/DDBJ databases">
        <authorList>
            <person name="Ploux O."/>
        </authorList>
    </citation>
    <scope>NUCLEOTIDE SEQUENCE [LARGE SCALE GENOMIC DNA]</scope>
    <source>
        <strain evidence="6 7">EC13</strain>
    </source>
</reference>
<dbReference type="PANTHER" id="PTHR43479">
    <property type="entry name" value="ACREF/ENVCD OPERON REPRESSOR-RELATED"/>
    <property type="match status" value="1"/>
</dbReference>
<dbReference type="Gene3D" id="1.10.357.10">
    <property type="entry name" value="Tetracycline Repressor, domain 2"/>
    <property type="match status" value="1"/>
</dbReference>
<dbReference type="InterPro" id="IPR025996">
    <property type="entry name" value="MT1864/Rv1816-like_C"/>
</dbReference>
<comment type="caution">
    <text evidence="6">The sequence shown here is derived from an EMBL/GenBank/DDBJ whole genome shotgun (WGS) entry which is preliminary data.</text>
</comment>
<dbReference type="GO" id="GO:0003677">
    <property type="term" value="F:DNA binding"/>
    <property type="evidence" value="ECO:0007669"/>
    <property type="project" value="UniProtKB-UniRule"/>
</dbReference>
<keyword evidence="2 4" id="KW-0238">DNA-binding</keyword>
<evidence type="ECO:0000256" key="3">
    <source>
        <dbReference type="ARBA" id="ARBA00023163"/>
    </source>
</evidence>
<keyword evidence="1" id="KW-0805">Transcription regulation</keyword>
<organism evidence="6 7">
    <name type="scientific">Bdellovibrio bacteriovorus</name>
    <dbReference type="NCBI Taxonomy" id="959"/>
    <lineage>
        <taxon>Bacteria</taxon>
        <taxon>Pseudomonadati</taxon>
        <taxon>Bdellovibrionota</taxon>
        <taxon>Bdellovibrionia</taxon>
        <taxon>Bdellovibrionales</taxon>
        <taxon>Pseudobdellovibrionaceae</taxon>
        <taxon>Bdellovibrio</taxon>
    </lineage>
</organism>
<evidence type="ECO:0000256" key="1">
    <source>
        <dbReference type="ARBA" id="ARBA00023015"/>
    </source>
</evidence>
<dbReference type="AlphaFoldDB" id="A0A162GRG8"/>
<evidence type="ECO:0000313" key="7">
    <source>
        <dbReference type="Proteomes" id="UP000075799"/>
    </source>
</evidence>
<dbReference type="InterPro" id="IPR036271">
    <property type="entry name" value="Tet_transcr_reg_TetR-rel_C_sf"/>
</dbReference>
<gene>
    <name evidence="6" type="ORF">AZI87_05995</name>
</gene>
<dbReference type="Proteomes" id="UP000075799">
    <property type="component" value="Unassembled WGS sequence"/>
</dbReference>
<evidence type="ECO:0000259" key="5">
    <source>
        <dbReference type="PROSITE" id="PS50977"/>
    </source>
</evidence>
<proteinExistence type="predicted"/>
<dbReference type="Pfam" id="PF00440">
    <property type="entry name" value="TetR_N"/>
    <property type="match status" value="1"/>
</dbReference>
<accession>A0A162GRG8</accession>
<evidence type="ECO:0000313" key="6">
    <source>
        <dbReference type="EMBL" id="KYG68779.1"/>
    </source>
</evidence>
<dbReference type="PRINTS" id="PR00455">
    <property type="entry name" value="HTHTETR"/>
</dbReference>
<dbReference type="Pfam" id="PF13305">
    <property type="entry name" value="TetR_C_33"/>
    <property type="match status" value="1"/>
</dbReference>
<dbReference type="EMBL" id="LUKD01000001">
    <property type="protein sequence ID" value="KYG68779.1"/>
    <property type="molecule type" value="Genomic_DNA"/>
</dbReference>
<dbReference type="PROSITE" id="PS50977">
    <property type="entry name" value="HTH_TETR_2"/>
    <property type="match status" value="1"/>
</dbReference>
<feature type="DNA-binding region" description="H-T-H motif" evidence="4">
    <location>
        <begin position="31"/>
        <end position="50"/>
    </location>
</feature>
<sequence>MAKTYHHGDLKSAAIKKAVEIIHKKGEVDFTLREIAQSLKVSHTAVYRHFASKKDLLSHIAEEGFHSFSAKMLNEIPKGKTVRQKLRLAGKTYIEFAISNTGHYRSMFHQELRCLSEQRPELEKAGAEAFMTLMDLISEGMKNQVFKKDDPRTVARFVWSSIHGFAILLLDGQFESLQSKASIQDGIDHHLEMIERALLK</sequence>
<dbReference type="RefSeq" id="WP_063205473.1">
    <property type="nucleotide sequence ID" value="NZ_LUKD01000001.1"/>
</dbReference>
<dbReference type="InterPro" id="IPR050624">
    <property type="entry name" value="HTH-type_Tx_Regulator"/>
</dbReference>
<evidence type="ECO:0000256" key="4">
    <source>
        <dbReference type="PROSITE-ProRule" id="PRU00335"/>
    </source>
</evidence>
<evidence type="ECO:0000256" key="2">
    <source>
        <dbReference type="ARBA" id="ARBA00023125"/>
    </source>
</evidence>
<feature type="domain" description="HTH tetR-type" evidence="5">
    <location>
        <begin position="8"/>
        <end position="68"/>
    </location>
</feature>
<dbReference type="OrthoDB" id="5292179at2"/>
<protein>
    <submittedName>
        <fullName evidence="6">TetR family transcriptional regulator</fullName>
    </submittedName>
</protein>
<name>A0A162GRG8_BDEBC</name>
<keyword evidence="3" id="KW-0804">Transcription</keyword>